<sequence>MALQNSEDNFSTPDTPPGLLSSPADISTPSSAASSSSTSTTHFPLFKPSVPSSQNTGKLRPSPLSLYNNPHQNGSNSPSSFSVKTDSPTSAISRDSTTATDIATSPRAAAAAAAAAATLGFASPLAPRSTLPLHSGPLVSMSSATSTSGSSYGSNNSSPTTMTAPCSSLCHSKSGLVNGQQHQHHPSCLHKQSTAPQQIHHPACQHHTNVPEDDLMAHGPKPGRVTKNVRRFGFPQFRPQLDESDPGTFDPSRRDKSNTSMKTTSTSTTEYGMRRGHHHEDDDDDLGVYALEPPKKRQRSTATMLLDAAFETVIFTGAVALSAYQLITGKGKVPDHSKQPSITSGDDDGLQTENVKTLEDDPMEEKLSLDLDSETLTATNNNTPPRIRPYSTSGTLLTRTPSTSTSSRPSSFHYKSQQQKRTSFRQSRQSFSTSSSPAYNHIPHQHTGHFRSPSMPVRPNTGTEDTDEAFLRMEAQLNSLIAEGKRALSSRIEVWDEE</sequence>
<protein>
    <submittedName>
        <fullName evidence="2">Uncharacterized protein</fullName>
    </submittedName>
</protein>
<evidence type="ECO:0000313" key="3">
    <source>
        <dbReference type="Proteomes" id="UP000748756"/>
    </source>
</evidence>
<feature type="region of interest" description="Disordered" evidence="1">
    <location>
        <begin position="330"/>
        <end position="464"/>
    </location>
</feature>
<dbReference type="OrthoDB" id="2447952at2759"/>
<reference evidence="2" key="1">
    <citation type="journal article" date="2020" name="Fungal Divers.">
        <title>Resolving the Mortierellaceae phylogeny through synthesis of multi-gene phylogenetics and phylogenomics.</title>
        <authorList>
            <person name="Vandepol N."/>
            <person name="Liber J."/>
            <person name="Desiro A."/>
            <person name="Na H."/>
            <person name="Kennedy M."/>
            <person name="Barry K."/>
            <person name="Grigoriev I.V."/>
            <person name="Miller A.N."/>
            <person name="O'Donnell K."/>
            <person name="Stajich J.E."/>
            <person name="Bonito G."/>
        </authorList>
    </citation>
    <scope>NUCLEOTIDE SEQUENCE</scope>
    <source>
        <strain evidence="2">NRRL 6426</strain>
    </source>
</reference>
<feature type="compositionally biased region" description="Low complexity" evidence="1">
    <location>
        <begin position="258"/>
        <end position="269"/>
    </location>
</feature>
<feature type="region of interest" description="Disordered" evidence="1">
    <location>
        <begin position="235"/>
        <end position="287"/>
    </location>
</feature>
<keyword evidence="3" id="KW-1185">Reference proteome</keyword>
<name>A0A9P5R544_9FUNG</name>
<feature type="compositionally biased region" description="Polar residues" evidence="1">
    <location>
        <begin position="1"/>
        <end position="13"/>
    </location>
</feature>
<evidence type="ECO:0000313" key="2">
    <source>
        <dbReference type="EMBL" id="KAF9121894.1"/>
    </source>
</evidence>
<feature type="compositionally biased region" description="Low complexity" evidence="1">
    <location>
        <begin position="140"/>
        <end position="161"/>
    </location>
</feature>
<feature type="compositionally biased region" description="Polar residues" evidence="1">
    <location>
        <begin position="374"/>
        <end position="384"/>
    </location>
</feature>
<feature type="region of interest" description="Disordered" evidence="1">
    <location>
        <begin position="137"/>
        <end position="165"/>
    </location>
</feature>
<proteinExistence type="predicted"/>
<feature type="compositionally biased region" description="Low complexity" evidence="1">
    <location>
        <begin position="21"/>
        <end position="41"/>
    </location>
</feature>
<feature type="compositionally biased region" description="Basic and acidic residues" evidence="1">
    <location>
        <begin position="356"/>
        <end position="369"/>
    </location>
</feature>
<feature type="region of interest" description="Disordered" evidence="1">
    <location>
        <begin position="177"/>
        <end position="200"/>
    </location>
</feature>
<dbReference type="AlphaFoldDB" id="A0A9P5R544"/>
<feature type="compositionally biased region" description="Low complexity" evidence="1">
    <location>
        <begin position="391"/>
        <end position="436"/>
    </location>
</feature>
<dbReference type="Proteomes" id="UP000748756">
    <property type="component" value="Unassembled WGS sequence"/>
</dbReference>
<feature type="compositionally biased region" description="Polar residues" evidence="1">
    <location>
        <begin position="65"/>
        <end position="100"/>
    </location>
</feature>
<evidence type="ECO:0000256" key="1">
    <source>
        <dbReference type="SAM" id="MobiDB-lite"/>
    </source>
</evidence>
<organism evidence="2 3">
    <name type="scientific">Linnemannia schmuckeri</name>
    <dbReference type="NCBI Taxonomy" id="64567"/>
    <lineage>
        <taxon>Eukaryota</taxon>
        <taxon>Fungi</taxon>
        <taxon>Fungi incertae sedis</taxon>
        <taxon>Mucoromycota</taxon>
        <taxon>Mortierellomycotina</taxon>
        <taxon>Mortierellomycetes</taxon>
        <taxon>Mortierellales</taxon>
        <taxon>Mortierellaceae</taxon>
        <taxon>Linnemannia</taxon>
    </lineage>
</organism>
<dbReference type="EMBL" id="JAAAUQ010002646">
    <property type="protein sequence ID" value="KAF9121894.1"/>
    <property type="molecule type" value="Genomic_DNA"/>
</dbReference>
<accession>A0A9P5R544</accession>
<gene>
    <name evidence="2" type="ORF">BG015_005697</name>
</gene>
<feature type="region of interest" description="Disordered" evidence="1">
    <location>
        <begin position="1"/>
        <end position="100"/>
    </location>
</feature>
<comment type="caution">
    <text evidence="2">The sequence shown here is derived from an EMBL/GenBank/DDBJ whole genome shotgun (WGS) entry which is preliminary data.</text>
</comment>